<dbReference type="GO" id="GO:0016787">
    <property type="term" value="F:hydrolase activity"/>
    <property type="evidence" value="ECO:0007669"/>
    <property type="project" value="UniProtKB-KW"/>
</dbReference>
<keyword evidence="1" id="KW-0547">Nucleotide-binding</keyword>
<dbReference type="InterPro" id="IPR012340">
    <property type="entry name" value="NA-bd_OB-fold"/>
</dbReference>
<sequence length="677" mass="77366">MNLSSNIIEVPGVGPKSKKLLEKLGIKTVEDLIYHLPFRYQDYSKFFKIKDLMAYTSATVRARIERVDNIFTRSGKRLTKARVFDETGKMDLIWFNSHFIKKQLTIGEEFNFSGNVQAIGNKIGLMSPEFEKAERNNINTGRLVPVYPETTGISSKWLRARNNDVIRILGDIKDFLPLNILIKNKLIGLNDALNKIHFPITEYDVKTAKHRLSFDEFFLELLKVEERKSNWNSNNSGVKMRIDKLNTNVESFIQTLPYNLTTWQKEACIETLNDMSKTVPMNRLLEGDVGSGKTVVAVISSYFAYLNGYKTLYLAPTEILATQHFETFKMLFDKTRIRISLVTSAKRNLDDGWDVLIGTHAILFSEEYKNIGLVVVDEQHRFGVEQREKIKLMGTSSRGKIPHFLSMTATPIPRTLALTLYGDLSISALKTGPHLNKEIKTWVVPEEKRSSSYEWILKKLSSIKKGQVFIVCPFIEESEIENLENIKSAKKEFEQLKSGVFKNVKMGLLHGKMKSLEKDKIIQKFRTGEIRVLVSTPVIEVGVDIPEAEIIIIESAERYGLASLHQLRGRVGRKGGEAFCLLFMSNYSNTAFKRLKYLESIDSGIELAEIDMKMRGRGDIFGTIQHGYKKFKIADISDLKLLELAKMTAQQYYPKISEYHELERKFGTMNTKLIGNN</sequence>
<keyword evidence="2" id="KW-0227">DNA damage</keyword>
<evidence type="ECO:0000256" key="2">
    <source>
        <dbReference type="ARBA" id="ARBA00022763"/>
    </source>
</evidence>
<evidence type="ECO:0000256" key="1">
    <source>
        <dbReference type="ARBA" id="ARBA00022741"/>
    </source>
</evidence>
<feature type="domain" description="Helicase C-terminal" evidence="9">
    <location>
        <begin position="452"/>
        <end position="618"/>
    </location>
</feature>
<protein>
    <submittedName>
        <fullName evidence="10">Uncharacterized protein</fullName>
    </submittedName>
</protein>
<dbReference type="InterPro" id="IPR011545">
    <property type="entry name" value="DEAD/DEAH_box_helicase_dom"/>
</dbReference>
<reference evidence="10 11" key="1">
    <citation type="journal article" date="2016" name="Nat. Commun.">
        <title>Thousands of microbial genomes shed light on interconnected biogeochemical processes in an aquifer system.</title>
        <authorList>
            <person name="Anantharaman K."/>
            <person name="Brown C.T."/>
            <person name="Hug L.A."/>
            <person name="Sharon I."/>
            <person name="Castelle C.J."/>
            <person name="Probst A.J."/>
            <person name="Thomas B.C."/>
            <person name="Singh A."/>
            <person name="Wilkins M.J."/>
            <person name="Karaoz U."/>
            <person name="Brodie E.L."/>
            <person name="Williams K.H."/>
            <person name="Hubbard S.S."/>
            <person name="Banfield J.F."/>
        </authorList>
    </citation>
    <scope>NUCLEOTIDE SEQUENCE [LARGE SCALE GENOMIC DNA]</scope>
</reference>
<dbReference type="EMBL" id="MEVN01000005">
    <property type="protein sequence ID" value="OGC57807.1"/>
    <property type="molecule type" value="Genomic_DNA"/>
</dbReference>
<dbReference type="SMART" id="SM00487">
    <property type="entry name" value="DEXDc"/>
    <property type="match status" value="1"/>
</dbReference>
<dbReference type="Pfam" id="PF00271">
    <property type="entry name" value="Helicase_C"/>
    <property type="match status" value="1"/>
</dbReference>
<dbReference type="Gene3D" id="2.40.50.140">
    <property type="entry name" value="Nucleic acid-binding proteins"/>
    <property type="match status" value="1"/>
</dbReference>
<dbReference type="Pfam" id="PF17191">
    <property type="entry name" value="RecG_wedge"/>
    <property type="match status" value="1"/>
</dbReference>
<dbReference type="InterPro" id="IPR001650">
    <property type="entry name" value="Helicase_C-like"/>
</dbReference>
<keyword evidence="3" id="KW-0378">Hydrolase</keyword>
<dbReference type="InterPro" id="IPR033454">
    <property type="entry name" value="RecG_wedge"/>
</dbReference>
<evidence type="ECO:0000256" key="3">
    <source>
        <dbReference type="ARBA" id="ARBA00022801"/>
    </source>
</evidence>
<dbReference type="InterPro" id="IPR027417">
    <property type="entry name" value="P-loop_NTPase"/>
</dbReference>
<dbReference type="Pfam" id="PF00270">
    <property type="entry name" value="DEAD"/>
    <property type="match status" value="1"/>
</dbReference>
<dbReference type="GO" id="GO:0003677">
    <property type="term" value="F:DNA binding"/>
    <property type="evidence" value="ECO:0007669"/>
    <property type="project" value="UniProtKB-KW"/>
</dbReference>
<proteinExistence type="predicted"/>
<dbReference type="STRING" id="1802630.A3H26_00805"/>
<dbReference type="AlphaFoldDB" id="A0A1F4VKJ6"/>
<keyword evidence="5" id="KW-0067">ATP-binding</keyword>
<evidence type="ECO:0000256" key="4">
    <source>
        <dbReference type="ARBA" id="ARBA00022806"/>
    </source>
</evidence>
<dbReference type="PROSITE" id="PS51192">
    <property type="entry name" value="HELICASE_ATP_BIND_1"/>
    <property type="match status" value="1"/>
</dbReference>
<evidence type="ECO:0000256" key="5">
    <source>
        <dbReference type="ARBA" id="ARBA00022840"/>
    </source>
</evidence>
<dbReference type="PANTHER" id="PTHR47964:SF1">
    <property type="entry name" value="ATP-DEPENDENT DNA HELICASE HOMOLOG RECG, CHLOROPLASTIC"/>
    <property type="match status" value="1"/>
</dbReference>
<dbReference type="InterPro" id="IPR047112">
    <property type="entry name" value="RecG/Mfd"/>
</dbReference>
<dbReference type="Gene3D" id="3.40.50.300">
    <property type="entry name" value="P-loop containing nucleotide triphosphate hydrolases"/>
    <property type="match status" value="2"/>
</dbReference>
<dbReference type="PANTHER" id="PTHR47964">
    <property type="entry name" value="ATP-DEPENDENT DNA HELICASE HOMOLOG RECG, CHLOROPLASTIC"/>
    <property type="match status" value="1"/>
</dbReference>
<evidence type="ECO:0000313" key="11">
    <source>
        <dbReference type="Proteomes" id="UP000177763"/>
    </source>
</evidence>
<dbReference type="GO" id="GO:0005524">
    <property type="term" value="F:ATP binding"/>
    <property type="evidence" value="ECO:0007669"/>
    <property type="project" value="UniProtKB-KW"/>
</dbReference>
<name>A0A1F4VKJ6_UNCKA</name>
<gene>
    <name evidence="10" type="ORF">A3H26_00805</name>
</gene>
<keyword evidence="6" id="KW-0238">DNA-binding</keyword>
<feature type="domain" description="Helicase ATP-binding" evidence="8">
    <location>
        <begin position="274"/>
        <end position="429"/>
    </location>
</feature>
<dbReference type="CDD" id="cd04488">
    <property type="entry name" value="RecG_wedge_OBF"/>
    <property type="match status" value="1"/>
</dbReference>
<dbReference type="Gene3D" id="1.10.150.20">
    <property type="entry name" value="5' to 3' exonuclease, C-terminal subdomain"/>
    <property type="match status" value="1"/>
</dbReference>
<keyword evidence="7" id="KW-0234">DNA repair</keyword>
<dbReference type="PROSITE" id="PS51194">
    <property type="entry name" value="HELICASE_CTER"/>
    <property type="match status" value="1"/>
</dbReference>
<dbReference type="SUPFAM" id="SSF50249">
    <property type="entry name" value="Nucleic acid-binding proteins"/>
    <property type="match status" value="1"/>
</dbReference>
<dbReference type="GO" id="GO:0006281">
    <property type="term" value="P:DNA repair"/>
    <property type="evidence" value="ECO:0007669"/>
    <property type="project" value="UniProtKB-KW"/>
</dbReference>
<dbReference type="InterPro" id="IPR014001">
    <property type="entry name" value="Helicase_ATP-bd"/>
</dbReference>
<dbReference type="GO" id="GO:0003678">
    <property type="term" value="F:DNA helicase activity"/>
    <property type="evidence" value="ECO:0007669"/>
    <property type="project" value="TreeGrafter"/>
</dbReference>
<dbReference type="Proteomes" id="UP000177763">
    <property type="component" value="Unassembled WGS sequence"/>
</dbReference>
<evidence type="ECO:0000313" key="10">
    <source>
        <dbReference type="EMBL" id="OGC57807.1"/>
    </source>
</evidence>
<accession>A0A1F4VKJ6</accession>
<keyword evidence="4" id="KW-0347">Helicase</keyword>
<evidence type="ECO:0000256" key="6">
    <source>
        <dbReference type="ARBA" id="ARBA00023125"/>
    </source>
</evidence>
<dbReference type="SUPFAM" id="SSF52540">
    <property type="entry name" value="P-loop containing nucleoside triphosphate hydrolases"/>
    <property type="match status" value="1"/>
</dbReference>
<evidence type="ECO:0000259" key="9">
    <source>
        <dbReference type="PROSITE" id="PS51194"/>
    </source>
</evidence>
<dbReference type="SMART" id="SM00490">
    <property type="entry name" value="HELICc"/>
    <property type="match status" value="1"/>
</dbReference>
<evidence type="ECO:0000259" key="8">
    <source>
        <dbReference type="PROSITE" id="PS51192"/>
    </source>
</evidence>
<comment type="caution">
    <text evidence="10">The sequence shown here is derived from an EMBL/GenBank/DDBJ whole genome shotgun (WGS) entry which is preliminary data.</text>
</comment>
<organism evidence="10 11">
    <name type="scientific">candidate division WWE3 bacterium RIFCSPLOWO2_12_FULL_36_10</name>
    <dbReference type="NCBI Taxonomy" id="1802630"/>
    <lineage>
        <taxon>Bacteria</taxon>
        <taxon>Katanobacteria</taxon>
    </lineage>
</organism>
<evidence type="ECO:0000256" key="7">
    <source>
        <dbReference type="ARBA" id="ARBA00023204"/>
    </source>
</evidence>